<dbReference type="PANTHER" id="PTHR43774:SF1">
    <property type="entry name" value="PEPTIDE METHIONINE SULFOXIDE REDUCTASE MSRA 2"/>
    <property type="match status" value="1"/>
</dbReference>
<comment type="caution">
    <text evidence="6">The sequence shown here is derived from an EMBL/GenBank/DDBJ whole genome shotgun (WGS) entry which is preliminary data.</text>
</comment>
<dbReference type="Proteomes" id="UP001157439">
    <property type="component" value="Unassembled WGS sequence"/>
</dbReference>
<evidence type="ECO:0000256" key="3">
    <source>
        <dbReference type="ARBA" id="ARBA00048782"/>
    </source>
</evidence>
<reference evidence="6 7" key="1">
    <citation type="journal article" date="2014" name="Int. J. Syst. Evol. Microbiol.">
        <title>Complete genome sequence of Corynebacterium casei LMG S-19264T (=DSM 44701T), isolated from a smear-ripened cheese.</title>
        <authorList>
            <consortium name="US DOE Joint Genome Institute (JGI-PGF)"/>
            <person name="Walter F."/>
            <person name="Albersmeier A."/>
            <person name="Kalinowski J."/>
            <person name="Ruckert C."/>
        </authorList>
    </citation>
    <scope>NUCLEOTIDE SEQUENCE [LARGE SCALE GENOMIC DNA]</scope>
    <source>
        <strain evidence="6 7">NBRC 112785</strain>
    </source>
</reference>
<dbReference type="HAMAP" id="MF_01401">
    <property type="entry name" value="MsrA"/>
    <property type="match status" value="1"/>
</dbReference>
<feature type="domain" description="Peptide methionine sulphoxide reductase MsrA" evidence="5">
    <location>
        <begin position="7"/>
        <end position="159"/>
    </location>
</feature>
<feature type="active site" evidence="4">
    <location>
        <position position="14"/>
    </location>
</feature>
<dbReference type="AlphaFoldDB" id="A0AA37TY62"/>
<evidence type="ECO:0000313" key="6">
    <source>
        <dbReference type="EMBL" id="GLS84460.1"/>
    </source>
</evidence>
<evidence type="ECO:0000259" key="5">
    <source>
        <dbReference type="Pfam" id="PF01625"/>
    </source>
</evidence>
<dbReference type="NCBIfam" id="TIGR00401">
    <property type="entry name" value="msrA"/>
    <property type="match status" value="1"/>
</dbReference>
<dbReference type="Pfam" id="PF01625">
    <property type="entry name" value="PMSR"/>
    <property type="match status" value="1"/>
</dbReference>
<dbReference type="Gene3D" id="3.30.1060.10">
    <property type="entry name" value="Peptide methionine sulphoxide reductase MsrA"/>
    <property type="match status" value="1"/>
</dbReference>
<accession>A0AA37TY62</accession>
<proteinExistence type="inferred from homology"/>
<dbReference type="EMBL" id="BSPO01000003">
    <property type="protein sequence ID" value="GLS84460.1"/>
    <property type="molecule type" value="Genomic_DNA"/>
</dbReference>
<comment type="similarity">
    <text evidence="4">Belongs to the MsrA Met sulfoxide reductase family.</text>
</comment>
<evidence type="ECO:0000256" key="1">
    <source>
        <dbReference type="ARBA" id="ARBA00023002"/>
    </source>
</evidence>
<dbReference type="InterPro" id="IPR002569">
    <property type="entry name" value="Met_Sox_Rdtase_MsrA_dom"/>
</dbReference>
<dbReference type="PANTHER" id="PTHR43774">
    <property type="entry name" value="PEPTIDE METHIONINE SULFOXIDE REDUCTASE"/>
    <property type="match status" value="1"/>
</dbReference>
<keyword evidence="7" id="KW-1185">Reference proteome</keyword>
<protein>
    <recommendedName>
        <fullName evidence="4">Peptide methionine sulfoxide reductase MsrA</fullName>
        <shortName evidence="4">Protein-methionine-S-oxide reductase</shortName>
        <ecNumber evidence="4">1.8.4.11</ecNumber>
    </recommendedName>
    <alternativeName>
        <fullName evidence="4">Peptide-methionine (S)-S-oxide reductase</fullName>
        <shortName evidence="4">Peptide Met(O) reductase</shortName>
    </alternativeName>
</protein>
<comment type="catalytic activity">
    <reaction evidence="2 4">
        <text>L-methionyl-[protein] + [thioredoxin]-disulfide + H2O = L-methionyl-(S)-S-oxide-[protein] + [thioredoxin]-dithiol</text>
        <dbReference type="Rhea" id="RHEA:14217"/>
        <dbReference type="Rhea" id="RHEA-COMP:10698"/>
        <dbReference type="Rhea" id="RHEA-COMP:10700"/>
        <dbReference type="Rhea" id="RHEA-COMP:12313"/>
        <dbReference type="Rhea" id="RHEA-COMP:12315"/>
        <dbReference type="ChEBI" id="CHEBI:15377"/>
        <dbReference type="ChEBI" id="CHEBI:16044"/>
        <dbReference type="ChEBI" id="CHEBI:29950"/>
        <dbReference type="ChEBI" id="CHEBI:44120"/>
        <dbReference type="ChEBI" id="CHEBI:50058"/>
        <dbReference type="EC" id="1.8.4.11"/>
    </reaction>
</comment>
<evidence type="ECO:0000313" key="7">
    <source>
        <dbReference type="Proteomes" id="UP001157439"/>
    </source>
</evidence>
<organism evidence="6 7">
    <name type="scientific">Paraferrimonas haliotis</name>
    <dbReference type="NCBI Taxonomy" id="2013866"/>
    <lineage>
        <taxon>Bacteria</taxon>
        <taxon>Pseudomonadati</taxon>
        <taxon>Pseudomonadota</taxon>
        <taxon>Gammaproteobacteria</taxon>
        <taxon>Alteromonadales</taxon>
        <taxon>Ferrimonadaceae</taxon>
        <taxon>Paraferrimonas</taxon>
    </lineage>
</organism>
<dbReference type="EC" id="1.8.4.11" evidence="4"/>
<dbReference type="InterPro" id="IPR036509">
    <property type="entry name" value="Met_Sox_Rdtase_MsrA_sf"/>
</dbReference>
<dbReference type="RefSeq" id="WP_095500420.1">
    <property type="nucleotide sequence ID" value="NZ_BSPO01000003.1"/>
</dbReference>
<comment type="catalytic activity">
    <reaction evidence="3 4">
        <text>[thioredoxin]-disulfide + L-methionine + H2O = L-methionine (S)-S-oxide + [thioredoxin]-dithiol</text>
        <dbReference type="Rhea" id="RHEA:19993"/>
        <dbReference type="Rhea" id="RHEA-COMP:10698"/>
        <dbReference type="Rhea" id="RHEA-COMP:10700"/>
        <dbReference type="ChEBI" id="CHEBI:15377"/>
        <dbReference type="ChEBI" id="CHEBI:29950"/>
        <dbReference type="ChEBI" id="CHEBI:50058"/>
        <dbReference type="ChEBI" id="CHEBI:57844"/>
        <dbReference type="ChEBI" id="CHEBI:58772"/>
        <dbReference type="EC" id="1.8.4.11"/>
    </reaction>
</comment>
<gene>
    <name evidence="4 6" type="primary">msrA</name>
    <name evidence="6" type="ORF">GCM10007894_24370</name>
</gene>
<dbReference type="GO" id="GO:0008113">
    <property type="term" value="F:peptide-methionine (S)-S-oxide reductase activity"/>
    <property type="evidence" value="ECO:0007669"/>
    <property type="project" value="UniProtKB-UniRule"/>
</dbReference>
<evidence type="ECO:0000256" key="2">
    <source>
        <dbReference type="ARBA" id="ARBA00047806"/>
    </source>
</evidence>
<keyword evidence="1 4" id="KW-0560">Oxidoreductase</keyword>
<name>A0AA37TY62_9GAMM</name>
<comment type="function">
    <text evidence="4">Has an important function as a repair enzyme for proteins that have been inactivated by oxidation. Catalyzes the reversible oxidation-reduction of methionine sulfoxide in proteins to methionine.</text>
</comment>
<dbReference type="SUPFAM" id="SSF55068">
    <property type="entry name" value="Peptide methionine sulfoxide reductase"/>
    <property type="match status" value="1"/>
</dbReference>
<sequence>MSNHLIKATFGAGCFWGVEHVFRAIEGVNDAVCGYMGGSLVNPSYKQVKTGTTDHAEVVEVSFDPSIIDYENLVRAFFANHNPTTVNRQGEDEGSQYRSVIFVHDEQQRQVASEIKAQLAQSKKWGERPIVTEISDAVEFYKAEEYHQSYFAKNQLPSCHVAFGDF</sequence>
<evidence type="ECO:0000256" key="4">
    <source>
        <dbReference type="HAMAP-Rule" id="MF_01401"/>
    </source>
</evidence>